<evidence type="ECO:0000313" key="2">
    <source>
        <dbReference type="Proteomes" id="UP000179797"/>
    </source>
</evidence>
<proteinExistence type="predicted"/>
<dbReference type="RefSeq" id="WP_044218036.1">
    <property type="nucleotide sequence ID" value="NZ_JRYR02000002.1"/>
</dbReference>
<dbReference type="PANTHER" id="PTHR43428">
    <property type="entry name" value="ARSENATE REDUCTASE"/>
    <property type="match status" value="1"/>
</dbReference>
<dbReference type="Gene3D" id="3.40.50.2300">
    <property type="match status" value="1"/>
</dbReference>
<name>A0A1S1YT17_FLAPC</name>
<comment type="caution">
    <text evidence="1">The sequence shown here is derived from an EMBL/GenBank/DDBJ whole genome shotgun (WGS) entry which is preliminary data.</text>
</comment>
<dbReference type="InterPro" id="IPR036196">
    <property type="entry name" value="Ptyr_pPase_sf"/>
</dbReference>
<organism evidence="1 2">
    <name type="scientific">Flammeovirga pacifica</name>
    <dbReference type="NCBI Taxonomy" id="915059"/>
    <lineage>
        <taxon>Bacteria</taxon>
        <taxon>Pseudomonadati</taxon>
        <taxon>Bacteroidota</taxon>
        <taxon>Cytophagia</taxon>
        <taxon>Cytophagales</taxon>
        <taxon>Flammeovirgaceae</taxon>
        <taxon>Flammeovirga</taxon>
    </lineage>
</organism>
<evidence type="ECO:0000313" key="1">
    <source>
        <dbReference type="EMBL" id="OHX64003.1"/>
    </source>
</evidence>
<dbReference type="AlphaFoldDB" id="A0A1S1YT17"/>
<accession>A0A1S1YT17</accession>
<dbReference type="OrthoDB" id="9793058at2"/>
<reference evidence="1 2" key="1">
    <citation type="journal article" date="2012" name="Int. J. Syst. Evol. Microbiol.">
        <title>Flammeovirga pacifica sp. nov., isolated from deep-sea sediment.</title>
        <authorList>
            <person name="Xu H."/>
            <person name="Fu Y."/>
            <person name="Yang N."/>
            <person name="Ding Z."/>
            <person name="Lai Q."/>
            <person name="Zeng R."/>
        </authorList>
    </citation>
    <scope>NUCLEOTIDE SEQUENCE [LARGE SCALE GENOMIC DNA]</scope>
    <source>
        <strain evidence="2">DSM 24597 / LMG 26175 / WPAGA1</strain>
    </source>
</reference>
<dbReference type="SUPFAM" id="SSF52788">
    <property type="entry name" value="Phosphotyrosine protein phosphatases I"/>
    <property type="match status" value="1"/>
</dbReference>
<keyword evidence="2" id="KW-1185">Reference proteome</keyword>
<protein>
    <submittedName>
        <fullName evidence="1">Protein-tyrosine-phosphatase</fullName>
    </submittedName>
</protein>
<dbReference type="PANTHER" id="PTHR43428:SF1">
    <property type="entry name" value="ARSENATE REDUCTASE"/>
    <property type="match status" value="1"/>
</dbReference>
<dbReference type="STRING" id="915059.NH26_20550"/>
<gene>
    <name evidence="1" type="ORF">NH26_20550</name>
</gene>
<dbReference type="Proteomes" id="UP000179797">
    <property type="component" value="Unassembled WGS sequence"/>
</dbReference>
<sequence length="201" mass="22589">MSIINEYIESVIQEFDQISTERKAQLEVITEYVKESLANQGIANLILICTHNSRRSHLSQVWTQIAAHHYGISNVFAYSGGTEATAMFPSAGNALKRSGLEIQKLSEENNPVYAIKFDENQPAIIGFSKTYDNPFNPQSNFGAIMTCNHADQNCPIIPGATRISLPFEDPKAFDGTDVQEEKYDERCRQIARELFYAFSLI</sequence>
<dbReference type="EMBL" id="JRYR02000002">
    <property type="protein sequence ID" value="OHX64003.1"/>
    <property type="molecule type" value="Genomic_DNA"/>
</dbReference>